<dbReference type="Pfam" id="PF04397">
    <property type="entry name" value="LytTR"/>
    <property type="match status" value="1"/>
</dbReference>
<keyword evidence="1" id="KW-0597">Phosphoprotein</keyword>
<evidence type="ECO:0000259" key="3">
    <source>
        <dbReference type="PROSITE" id="PS50930"/>
    </source>
</evidence>
<feature type="domain" description="HTH LytTR-type" evidence="3">
    <location>
        <begin position="129"/>
        <end position="222"/>
    </location>
</feature>
<dbReference type="InterPro" id="IPR007492">
    <property type="entry name" value="LytTR_DNA-bd_dom"/>
</dbReference>
<dbReference type="Gene3D" id="2.40.50.1020">
    <property type="entry name" value="LytTr DNA-binding domain"/>
    <property type="match status" value="1"/>
</dbReference>
<accession>A0ABS0ER77</accession>
<dbReference type="SUPFAM" id="SSF52172">
    <property type="entry name" value="CheY-like"/>
    <property type="match status" value="1"/>
</dbReference>
<comment type="caution">
    <text evidence="4">The sequence shown here is derived from an EMBL/GenBank/DDBJ whole genome shotgun (WGS) entry which is preliminary data.</text>
</comment>
<proteinExistence type="predicted"/>
<dbReference type="SMART" id="SM00448">
    <property type="entry name" value="REC"/>
    <property type="match status" value="1"/>
</dbReference>
<sequence>MTKEQLTKILIVEDEIIIADYISELLKEEHFNNVKIANDAQTARGLMTSFLPDIILMDINLNGKNTGIELSEAKNENATVIFITGQQDFALMSQAIRTKPNGYLTKPIKKVEVIAAISLIAQKRETQTLQIKDGYDIVNLEYNSINYIEADGNYVNIYTTSKKYTVRQSLNTIVEQLPTDIFVQTHRSYLVNRTKIQRLTASSVFVNNIEISLSRTFAKRLK</sequence>
<feature type="domain" description="Response regulatory" evidence="2">
    <location>
        <begin position="8"/>
        <end position="121"/>
    </location>
</feature>
<gene>
    <name evidence="4" type="ORF">ITJ86_15360</name>
</gene>
<dbReference type="Proteomes" id="UP000611215">
    <property type="component" value="Unassembled WGS sequence"/>
</dbReference>
<organism evidence="4 5">
    <name type="scientific">Winogradskyella marina</name>
    <dbReference type="NCBI Taxonomy" id="2785530"/>
    <lineage>
        <taxon>Bacteria</taxon>
        <taxon>Pseudomonadati</taxon>
        <taxon>Bacteroidota</taxon>
        <taxon>Flavobacteriia</taxon>
        <taxon>Flavobacteriales</taxon>
        <taxon>Flavobacteriaceae</taxon>
        <taxon>Winogradskyella</taxon>
    </lineage>
</organism>
<evidence type="ECO:0000256" key="1">
    <source>
        <dbReference type="PROSITE-ProRule" id="PRU00169"/>
    </source>
</evidence>
<evidence type="ECO:0000313" key="5">
    <source>
        <dbReference type="Proteomes" id="UP000611215"/>
    </source>
</evidence>
<dbReference type="EMBL" id="JADOET010000018">
    <property type="protein sequence ID" value="MBF8151286.1"/>
    <property type="molecule type" value="Genomic_DNA"/>
</dbReference>
<evidence type="ECO:0000313" key="4">
    <source>
        <dbReference type="EMBL" id="MBF8151286.1"/>
    </source>
</evidence>
<dbReference type="InterPro" id="IPR046947">
    <property type="entry name" value="LytR-like"/>
</dbReference>
<name>A0ABS0ER77_9FLAO</name>
<dbReference type="PANTHER" id="PTHR37299">
    <property type="entry name" value="TRANSCRIPTIONAL REGULATOR-RELATED"/>
    <property type="match status" value="1"/>
</dbReference>
<dbReference type="Gene3D" id="3.40.50.2300">
    <property type="match status" value="1"/>
</dbReference>
<dbReference type="InterPro" id="IPR011006">
    <property type="entry name" value="CheY-like_superfamily"/>
</dbReference>
<reference evidence="4 5" key="1">
    <citation type="submission" date="2020-11" db="EMBL/GenBank/DDBJ databases">
        <title>Winogradskyella marina sp. nov., isolated from marine sediment.</title>
        <authorList>
            <person name="Bo J."/>
            <person name="Wang S."/>
            <person name="Song X."/>
            <person name="Du Z."/>
        </authorList>
    </citation>
    <scope>NUCLEOTIDE SEQUENCE [LARGE SCALE GENOMIC DNA]</scope>
    <source>
        <strain evidence="4 5">F6397</strain>
    </source>
</reference>
<evidence type="ECO:0000259" key="2">
    <source>
        <dbReference type="PROSITE" id="PS50110"/>
    </source>
</evidence>
<dbReference type="RefSeq" id="WP_195872543.1">
    <property type="nucleotide sequence ID" value="NZ_JADOET010000018.1"/>
</dbReference>
<dbReference type="InterPro" id="IPR001789">
    <property type="entry name" value="Sig_transdc_resp-reg_receiver"/>
</dbReference>
<feature type="modified residue" description="4-aspartylphosphate" evidence="1">
    <location>
        <position position="58"/>
    </location>
</feature>
<dbReference type="SMART" id="SM00850">
    <property type="entry name" value="LytTR"/>
    <property type="match status" value="1"/>
</dbReference>
<dbReference type="PANTHER" id="PTHR37299:SF1">
    <property type="entry name" value="STAGE 0 SPORULATION PROTEIN A HOMOLOG"/>
    <property type="match status" value="1"/>
</dbReference>
<protein>
    <submittedName>
        <fullName evidence="4">Response regulator transcription factor</fullName>
    </submittedName>
</protein>
<dbReference type="PROSITE" id="PS50110">
    <property type="entry name" value="RESPONSE_REGULATORY"/>
    <property type="match status" value="1"/>
</dbReference>
<keyword evidence="5" id="KW-1185">Reference proteome</keyword>
<dbReference type="Pfam" id="PF00072">
    <property type="entry name" value="Response_reg"/>
    <property type="match status" value="1"/>
</dbReference>
<dbReference type="PROSITE" id="PS50930">
    <property type="entry name" value="HTH_LYTTR"/>
    <property type="match status" value="1"/>
</dbReference>